<keyword evidence="3" id="KW-1185">Reference proteome</keyword>
<dbReference type="CDD" id="cd00093">
    <property type="entry name" value="HTH_XRE"/>
    <property type="match status" value="1"/>
</dbReference>
<feature type="domain" description="HTH cro/C1-type" evidence="1">
    <location>
        <begin position="6"/>
        <end position="68"/>
    </location>
</feature>
<dbReference type="InterPro" id="IPR010982">
    <property type="entry name" value="Lambda_DNA-bd_dom_sf"/>
</dbReference>
<gene>
    <name evidence="2" type="ORF">A6770_38685</name>
</gene>
<name>A0A367RVB0_9NOSO</name>
<proteinExistence type="predicted"/>
<dbReference type="InterPro" id="IPR001387">
    <property type="entry name" value="Cro/C1-type_HTH"/>
</dbReference>
<reference evidence="2" key="1">
    <citation type="submission" date="2016-04" db="EMBL/GenBank/DDBJ databases">
        <authorList>
            <person name="Tabuchi Yagui T.R."/>
        </authorList>
    </citation>
    <scope>NUCLEOTIDE SEQUENCE [LARGE SCALE GENOMIC DNA]</scope>
    <source>
        <strain evidence="2">NIES-26</strain>
    </source>
</reference>
<evidence type="ECO:0000313" key="2">
    <source>
        <dbReference type="EMBL" id="RCJ39604.1"/>
    </source>
</evidence>
<comment type="caution">
    <text evidence="2">The sequence shown here is derived from an EMBL/GenBank/DDBJ whole genome shotgun (WGS) entry which is preliminary data.</text>
</comment>
<dbReference type="Pfam" id="PF13443">
    <property type="entry name" value="HTH_26"/>
    <property type="match status" value="1"/>
</dbReference>
<sequence length="114" mass="13102">MTVQNRIKKFIEEKGISRYKFWQDTKLGRDTAYRLCNDPNYIPTGSVLDKICTTYKVQPGEFLVWLPDDEPGLEAMADKPISEVEEVPEIQKHSRKQSADQVDGIVLPFERISA</sequence>
<dbReference type="AlphaFoldDB" id="A0A367RVB0"/>
<dbReference type="Gene3D" id="1.10.260.40">
    <property type="entry name" value="lambda repressor-like DNA-binding domains"/>
    <property type="match status" value="1"/>
</dbReference>
<dbReference type="Proteomes" id="UP000252107">
    <property type="component" value="Unassembled WGS sequence"/>
</dbReference>
<protein>
    <recommendedName>
        <fullName evidence="1">HTH cro/C1-type domain-containing protein</fullName>
    </recommendedName>
</protein>
<dbReference type="EMBL" id="LXQD01000069">
    <property type="protein sequence ID" value="RCJ39604.1"/>
    <property type="molecule type" value="Genomic_DNA"/>
</dbReference>
<evidence type="ECO:0000259" key="1">
    <source>
        <dbReference type="Pfam" id="PF13443"/>
    </source>
</evidence>
<dbReference type="GO" id="GO:0003677">
    <property type="term" value="F:DNA binding"/>
    <property type="evidence" value="ECO:0007669"/>
    <property type="project" value="InterPro"/>
</dbReference>
<evidence type="ECO:0000313" key="3">
    <source>
        <dbReference type="Proteomes" id="UP000252107"/>
    </source>
</evidence>
<dbReference type="SUPFAM" id="SSF47413">
    <property type="entry name" value="lambda repressor-like DNA-binding domains"/>
    <property type="match status" value="1"/>
</dbReference>
<accession>A0A367RVB0</accession>
<organism evidence="2 3">
    <name type="scientific">Nostoc minutum NIES-26</name>
    <dbReference type="NCBI Taxonomy" id="1844469"/>
    <lineage>
        <taxon>Bacteria</taxon>
        <taxon>Bacillati</taxon>
        <taxon>Cyanobacteriota</taxon>
        <taxon>Cyanophyceae</taxon>
        <taxon>Nostocales</taxon>
        <taxon>Nostocaceae</taxon>
        <taxon>Nostoc</taxon>
    </lineage>
</organism>